<accession>A0A8S1E2C2</accession>
<keyword evidence="1" id="KW-0812">Transmembrane</keyword>
<keyword evidence="1" id="KW-0472">Membrane</keyword>
<proteinExistence type="predicted"/>
<evidence type="ECO:0000313" key="2">
    <source>
        <dbReference type="EMBL" id="CAB3388279.1"/>
    </source>
</evidence>
<gene>
    <name evidence="2" type="ORF">CLODIP_2_CD02012</name>
</gene>
<comment type="caution">
    <text evidence="2">The sequence shown here is derived from an EMBL/GenBank/DDBJ whole genome shotgun (WGS) entry which is preliminary data.</text>
</comment>
<feature type="transmembrane region" description="Helical" evidence="1">
    <location>
        <begin position="118"/>
        <end position="143"/>
    </location>
</feature>
<sequence>MAENDILDERINSIASRICETLVLFVLVTINFGALTRNLVAYTKTVTSVSREHVSVNKNGSLPILVDHGGGDEKPRVDLGVLEILCSFGSARKACKMAENDILDERINSIASRVCETLLPFVIVTIYFGLLTRISVLCILIVTDGDLLKASIATMPLLILACLELPKIYAFVCIAWSAAFIYLDCPGCECSDQLHEVFEYIVLPCILFGLRYLFIRYYKNN</sequence>
<keyword evidence="1" id="KW-1133">Transmembrane helix</keyword>
<dbReference type="EMBL" id="CADEPI010000733">
    <property type="protein sequence ID" value="CAB3388279.1"/>
    <property type="molecule type" value="Genomic_DNA"/>
</dbReference>
<dbReference type="Proteomes" id="UP000494165">
    <property type="component" value="Unassembled WGS sequence"/>
</dbReference>
<reference evidence="2 3" key="1">
    <citation type="submission" date="2020-04" db="EMBL/GenBank/DDBJ databases">
        <authorList>
            <person name="Alioto T."/>
            <person name="Alioto T."/>
            <person name="Gomez Garrido J."/>
        </authorList>
    </citation>
    <scope>NUCLEOTIDE SEQUENCE [LARGE SCALE GENOMIC DNA]</scope>
</reference>
<feature type="transmembrane region" description="Helical" evidence="1">
    <location>
        <begin position="197"/>
        <end position="215"/>
    </location>
</feature>
<keyword evidence="3" id="KW-1185">Reference proteome</keyword>
<feature type="transmembrane region" description="Helical" evidence="1">
    <location>
        <begin position="155"/>
        <end position="182"/>
    </location>
</feature>
<protein>
    <submittedName>
        <fullName evidence="2">Uncharacterized protein</fullName>
    </submittedName>
</protein>
<name>A0A8S1E2C2_9INSE</name>
<organism evidence="2 3">
    <name type="scientific">Cloeon dipterum</name>
    <dbReference type="NCBI Taxonomy" id="197152"/>
    <lineage>
        <taxon>Eukaryota</taxon>
        <taxon>Metazoa</taxon>
        <taxon>Ecdysozoa</taxon>
        <taxon>Arthropoda</taxon>
        <taxon>Hexapoda</taxon>
        <taxon>Insecta</taxon>
        <taxon>Pterygota</taxon>
        <taxon>Palaeoptera</taxon>
        <taxon>Ephemeroptera</taxon>
        <taxon>Pisciforma</taxon>
        <taxon>Baetidae</taxon>
        <taxon>Cloeon</taxon>
    </lineage>
</organism>
<dbReference type="AlphaFoldDB" id="A0A8S1E2C2"/>
<evidence type="ECO:0000313" key="3">
    <source>
        <dbReference type="Proteomes" id="UP000494165"/>
    </source>
</evidence>
<evidence type="ECO:0000256" key="1">
    <source>
        <dbReference type="SAM" id="Phobius"/>
    </source>
</evidence>